<evidence type="ECO:0000256" key="3">
    <source>
        <dbReference type="ARBA" id="ARBA00022691"/>
    </source>
</evidence>
<dbReference type="Proteomes" id="UP000250443">
    <property type="component" value="Unassembled WGS sequence"/>
</dbReference>
<proteinExistence type="predicted"/>
<reference evidence="4 7" key="2">
    <citation type="submission" date="2020-10" db="EMBL/GenBank/DDBJ databases">
        <title>Genome sequences of Pseudomonas isolates.</title>
        <authorList>
            <person name="Wessels L."/>
            <person name="Reich F."/>
            <person name="Hammerl J."/>
        </authorList>
    </citation>
    <scope>NUCLEOTIDE SEQUENCE [LARGE SCALE GENOMIC DNA]</scope>
    <source>
        <strain evidence="4 7">20-MO00624-0</strain>
    </source>
</reference>
<keyword evidence="2 5" id="KW-0808">Transferase</keyword>
<evidence type="ECO:0000256" key="1">
    <source>
        <dbReference type="ARBA" id="ARBA00022603"/>
    </source>
</evidence>
<dbReference type="Gene3D" id="3.40.50.150">
    <property type="entry name" value="Vaccinia Virus protein VP39"/>
    <property type="match status" value="1"/>
</dbReference>
<dbReference type="AlphaFoldDB" id="A0A2X2D1D4"/>
<accession>A0A2X2D1D4</accession>
<evidence type="ECO:0000313" key="5">
    <source>
        <dbReference type="EMBL" id="SPZ11536.1"/>
    </source>
</evidence>
<organism evidence="5 6">
    <name type="scientific">Pseudomonas luteola</name>
    <dbReference type="NCBI Taxonomy" id="47886"/>
    <lineage>
        <taxon>Bacteria</taxon>
        <taxon>Pseudomonadati</taxon>
        <taxon>Pseudomonadota</taxon>
        <taxon>Gammaproteobacteria</taxon>
        <taxon>Pseudomonadales</taxon>
        <taxon>Pseudomonadaceae</taxon>
        <taxon>Pseudomonas</taxon>
    </lineage>
</organism>
<dbReference type="InterPro" id="IPR029063">
    <property type="entry name" value="SAM-dependent_MTases_sf"/>
</dbReference>
<evidence type="ECO:0000313" key="6">
    <source>
        <dbReference type="Proteomes" id="UP000250443"/>
    </source>
</evidence>
<dbReference type="RefSeq" id="WP_010795541.1">
    <property type="nucleotide sequence ID" value="NZ_CP069262.1"/>
</dbReference>
<reference evidence="5 6" key="1">
    <citation type="submission" date="2018-06" db="EMBL/GenBank/DDBJ databases">
        <authorList>
            <consortium name="Pathogen Informatics"/>
            <person name="Doyle S."/>
        </authorList>
    </citation>
    <scope>NUCLEOTIDE SEQUENCE [LARGE SCALE GENOMIC DNA]</scope>
    <source>
        <strain evidence="5 6">NCTC11842</strain>
    </source>
</reference>
<evidence type="ECO:0000313" key="7">
    <source>
        <dbReference type="Proteomes" id="UP000626180"/>
    </source>
</evidence>
<keyword evidence="1 5" id="KW-0489">Methyltransferase</keyword>
<dbReference type="SUPFAM" id="SSF53335">
    <property type="entry name" value="S-adenosyl-L-methionine-dependent methyltransferases"/>
    <property type="match status" value="1"/>
</dbReference>
<dbReference type="Proteomes" id="UP000626180">
    <property type="component" value="Unassembled WGS sequence"/>
</dbReference>
<dbReference type="EMBL" id="UAUF01000014">
    <property type="protein sequence ID" value="SPZ11536.1"/>
    <property type="molecule type" value="Genomic_DNA"/>
</dbReference>
<dbReference type="EMBL" id="JADMCD010000007">
    <property type="protein sequence ID" value="MBF8641954.1"/>
    <property type="molecule type" value="Genomic_DNA"/>
</dbReference>
<evidence type="ECO:0000256" key="2">
    <source>
        <dbReference type="ARBA" id="ARBA00022679"/>
    </source>
</evidence>
<dbReference type="EC" id="2.1.1.-" evidence="5"/>
<gene>
    <name evidence="4" type="ORF">IRZ65_14810</name>
    <name evidence="5" type="ORF">NCTC11842_03781</name>
</gene>
<dbReference type="GO" id="GO:0008171">
    <property type="term" value="F:O-methyltransferase activity"/>
    <property type="evidence" value="ECO:0007669"/>
    <property type="project" value="InterPro"/>
</dbReference>
<dbReference type="CDD" id="cd02440">
    <property type="entry name" value="AdoMet_MTases"/>
    <property type="match status" value="1"/>
</dbReference>
<dbReference type="PROSITE" id="PS51682">
    <property type="entry name" value="SAM_OMT_I"/>
    <property type="match status" value="1"/>
</dbReference>
<keyword evidence="7" id="KW-1185">Reference proteome</keyword>
<dbReference type="PANTHER" id="PTHR43167:SF1">
    <property type="entry name" value="PUTATIVE (AFU_ORTHOLOGUE AFUA_6G01830)-RELATED"/>
    <property type="match status" value="1"/>
</dbReference>
<evidence type="ECO:0000313" key="4">
    <source>
        <dbReference type="EMBL" id="MBF8641954.1"/>
    </source>
</evidence>
<name>A0A2X2D1D4_PSELU</name>
<keyword evidence="3" id="KW-0949">S-adenosyl-L-methionine</keyword>
<dbReference type="GO" id="GO:0032259">
    <property type="term" value="P:methylation"/>
    <property type="evidence" value="ECO:0007669"/>
    <property type="project" value="UniProtKB-KW"/>
</dbReference>
<dbReference type="Pfam" id="PF01596">
    <property type="entry name" value="Methyltransf_3"/>
    <property type="match status" value="1"/>
</dbReference>
<protein>
    <submittedName>
        <fullName evidence="5">O-methyltransferase</fullName>
        <ecNumber evidence="5">2.1.1.-</ecNumber>
    </submittedName>
</protein>
<dbReference type="InterPro" id="IPR002935">
    <property type="entry name" value="SAM_O-MeTrfase"/>
</dbReference>
<sequence>MPSDLDTLLKELETFGEINDSRTHERPSRMLNITRDTGEFLYVMVQATNAKRVLEIGTSNGYSTLWLAKAAHTVGGTIRTVELSEAKIELARQNFKRSGLEALITQLHSDGGAILAAQDKYSLDLVFLDSERCQYCGWWPDLRRVLRPGGLLIVDNALSHADEMAAFKALVESDPDFSTCLVPVGKGEFLATRRP</sequence>
<dbReference type="PANTHER" id="PTHR43167">
    <property type="entry name" value="PUTATIVE (AFU_ORTHOLOGUE AFUA_6G01830)-RELATED"/>
    <property type="match status" value="1"/>
</dbReference>